<keyword evidence="1" id="KW-0472">Membrane</keyword>
<organism evidence="2 3">
    <name type="scientific">Thermogymnomonas acidicola</name>
    <dbReference type="NCBI Taxonomy" id="399579"/>
    <lineage>
        <taxon>Archaea</taxon>
        <taxon>Methanobacteriati</taxon>
        <taxon>Thermoplasmatota</taxon>
        <taxon>Thermoplasmata</taxon>
        <taxon>Thermoplasmatales</taxon>
        <taxon>Thermogymnomonas</taxon>
    </lineage>
</organism>
<reference evidence="2" key="2">
    <citation type="submission" date="2022-09" db="EMBL/GenBank/DDBJ databases">
        <authorList>
            <person name="Sun Q."/>
            <person name="Ohkuma M."/>
        </authorList>
    </citation>
    <scope>NUCLEOTIDE SEQUENCE</scope>
    <source>
        <strain evidence="2">JCM 13583</strain>
    </source>
</reference>
<dbReference type="RefSeq" id="WP_188680412.1">
    <property type="nucleotide sequence ID" value="NZ_BMNY01000001.1"/>
</dbReference>
<reference evidence="2" key="1">
    <citation type="journal article" date="2014" name="Int. J. Syst. Evol. Microbiol.">
        <title>Complete genome sequence of Corynebacterium casei LMG S-19264T (=DSM 44701T), isolated from a smear-ripened cheese.</title>
        <authorList>
            <consortium name="US DOE Joint Genome Institute (JGI-PGF)"/>
            <person name="Walter F."/>
            <person name="Albersmeier A."/>
            <person name="Kalinowski J."/>
            <person name="Ruckert C."/>
        </authorList>
    </citation>
    <scope>NUCLEOTIDE SEQUENCE</scope>
    <source>
        <strain evidence="2">JCM 13583</strain>
    </source>
</reference>
<proteinExistence type="predicted"/>
<accession>A0AA37F983</accession>
<dbReference type="Proteomes" id="UP000632195">
    <property type="component" value="Unassembled WGS sequence"/>
</dbReference>
<dbReference type="AlphaFoldDB" id="A0AA37F983"/>
<sequence length="46" mass="5430">MFSYLEGTPITFAVAVAIFYPPGVFSGFRRQFWHRGWTQQYIEGRN</sequence>
<keyword evidence="3" id="KW-1185">Reference proteome</keyword>
<keyword evidence="1" id="KW-0812">Transmembrane</keyword>
<gene>
    <name evidence="2" type="ORF">GCM10007108_07340</name>
</gene>
<evidence type="ECO:0000256" key="1">
    <source>
        <dbReference type="SAM" id="Phobius"/>
    </source>
</evidence>
<keyword evidence="1" id="KW-1133">Transmembrane helix</keyword>
<comment type="caution">
    <text evidence="2">The sequence shown here is derived from an EMBL/GenBank/DDBJ whole genome shotgun (WGS) entry which is preliminary data.</text>
</comment>
<dbReference type="EMBL" id="BMNY01000001">
    <property type="protein sequence ID" value="GGM71765.1"/>
    <property type="molecule type" value="Genomic_DNA"/>
</dbReference>
<feature type="transmembrane region" description="Helical" evidence="1">
    <location>
        <begin position="12"/>
        <end position="28"/>
    </location>
</feature>
<protein>
    <submittedName>
        <fullName evidence="2">Uncharacterized protein</fullName>
    </submittedName>
</protein>
<evidence type="ECO:0000313" key="3">
    <source>
        <dbReference type="Proteomes" id="UP000632195"/>
    </source>
</evidence>
<evidence type="ECO:0000313" key="2">
    <source>
        <dbReference type="EMBL" id="GGM71765.1"/>
    </source>
</evidence>
<name>A0AA37F983_9ARCH</name>